<sequence length="86" mass="10265">MGQPLFRTDPLSNPMFDRIRHVPTMKRLNRGCALIQTWFRETLFLYLLLHLLHNKPTITHYLSSLTFNNLHICSSSGWLHYYLLHI</sequence>
<protein>
    <submittedName>
        <fullName evidence="1">Uncharacterized protein</fullName>
    </submittedName>
</protein>
<keyword evidence="2" id="KW-1185">Reference proteome</keyword>
<comment type="caution">
    <text evidence="1">The sequence shown here is derived from an EMBL/GenBank/DDBJ whole genome shotgun (WGS) entry which is preliminary data.</text>
</comment>
<dbReference type="Proteomes" id="UP001229421">
    <property type="component" value="Unassembled WGS sequence"/>
</dbReference>
<proteinExistence type="predicted"/>
<dbReference type="EMBL" id="JAUHHV010000011">
    <property type="protein sequence ID" value="KAK1407253.1"/>
    <property type="molecule type" value="Genomic_DNA"/>
</dbReference>
<name>A0AAD8NGK9_TARER</name>
<evidence type="ECO:0000313" key="1">
    <source>
        <dbReference type="EMBL" id="KAK1407253.1"/>
    </source>
</evidence>
<organism evidence="1 2">
    <name type="scientific">Tagetes erecta</name>
    <name type="common">African marigold</name>
    <dbReference type="NCBI Taxonomy" id="13708"/>
    <lineage>
        <taxon>Eukaryota</taxon>
        <taxon>Viridiplantae</taxon>
        <taxon>Streptophyta</taxon>
        <taxon>Embryophyta</taxon>
        <taxon>Tracheophyta</taxon>
        <taxon>Spermatophyta</taxon>
        <taxon>Magnoliopsida</taxon>
        <taxon>eudicotyledons</taxon>
        <taxon>Gunneridae</taxon>
        <taxon>Pentapetalae</taxon>
        <taxon>asterids</taxon>
        <taxon>campanulids</taxon>
        <taxon>Asterales</taxon>
        <taxon>Asteraceae</taxon>
        <taxon>Asteroideae</taxon>
        <taxon>Heliantheae alliance</taxon>
        <taxon>Tageteae</taxon>
        <taxon>Tagetes</taxon>
    </lineage>
</organism>
<gene>
    <name evidence="1" type="ORF">QVD17_38867</name>
</gene>
<evidence type="ECO:0000313" key="2">
    <source>
        <dbReference type="Proteomes" id="UP001229421"/>
    </source>
</evidence>
<reference evidence="1" key="1">
    <citation type="journal article" date="2023" name="bioRxiv">
        <title>Improved chromosome-level genome assembly for marigold (Tagetes erecta).</title>
        <authorList>
            <person name="Jiang F."/>
            <person name="Yuan L."/>
            <person name="Wang S."/>
            <person name="Wang H."/>
            <person name="Xu D."/>
            <person name="Wang A."/>
            <person name="Fan W."/>
        </authorList>
    </citation>
    <scope>NUCLEOTIDE SEQUENCE</scope>
    <source>
        <strain evidence="1">WSJ</strain>
        <tissue evidence="1">Leaf</tissue>
    </source>
</reference>
<dbReference type="AlphaFoldDB" id="A0AAD8NGK9"/>
<accession>A0AAD8NGK9</accession>